<organism evidence="2 3">
    <name type="scientific">Araneus ventricosus</name>
    <name type="common">Orbweaver spider</name>
    <name type="synonym">Epeira ventricosa</name>
    <dbReference type="NCBI Taxonomy" id="182803"/>
    <lineage>
        <taxon>Eukaryota</taxon>
        <taxon>Metazoa</taxon>
        <taxon>Ecdysozoa</taxon>
        <taxon>Arthropoda</taxon>
        <taxon>Chelicerata</taxon>
        <taxon>Arachnida</taxon>
        <taxon>Araneae</taxon>
        <taxon>Araneomorphae</taxon>
        <taxon>Entelegynae</taxon>
        <taxon>Araneoidea</taxon>
        <taxon>Araneidae</taxon>
        <taxon>Araneus</taxon>
    </lineage>
</organism>
<gene>
    <name evidence="2" type="ORF">AVEN_214755_1</name>
</gene>
<dbReference type="AlphaFoldDB" id="A0A4Y2VGW1"/>
<name>A0A4Y2VGW1_ARAVE</name>
<accession>A0A4Y2VGW1</accession>
<evidence type="ECO:0000313" key="3">
    <source>
        <dbReference type="Proteomes" id="UP000499080"/>
    </source>
</evidence>
<dbReference type="EMBL" id="BGPR01046609">
    <property type="protein sequence ID" value="GBO23544.1"/>
    <property type="molecule type" value="Genomic_DNA"/>
</dbReference>
<evidence type="ECO:0000256" key="1">
    <source>
        <dbReference type="SAM" id="MobiDB-lite"/>
    </source>
</evidence>
<evidence type="ECO:0000313" key="2">
    <source>
        <dbReference type="EMBL" id="GBO23544.1"/>
    </source>
</evidence>
<proteinExistence type="predicted"/>
<keyword evidence="3" id="KW-1185">Reference proteome</keyword>
<sequence length="89" mass="10251">MQNFLTRIRDWSKSNLSRIKRPRASWCGSWDRRWCLSGRVAQVSSSDHGSKLRGKSQNSPHAVSKRGVNLIKLNQNKMANRVDKQMLKA</sequence>
<comment type="caution">
    <text evidence="2">The sequence shown here is derived from an EMBL/GenBank/DDBJ whole genome shotgun (WGS) entry which is preliminary data.</text>
</comment>
<feature type="region of interest" description="Disordered" evidence="1">
    <location>
        <begin position="44"/>
        <end position="65"/>
    </location>
</feature>
<protein>
    <submittedName>
        <fullName evidence="2">Uncharacterized protein</fullName>
    </submittedName>
</protein>
<dbReference type="Proteomes" id="UP000499080">
    <property type="component" value="Unassembled WGS sequence"/>
</dbReference>
<reference evidence="2 3" key="1">
    <citation type="journal article" date="2019" name="Sci. Rep.">
        <title>Orb-weaving spider Araneus ventricosus genome elucidates the spidroin gene catalogue.</title>
        <authorList>
            <person name="Kono N."/>
            <person name="Nakamura H."/>
            <person name="Ohtoshi R."/>
            <person name="Moran D.A.P."/>
            <person name="Shinohara A."/>
            <person name="Yoshida Y."/>
            <person name="Fujiwara M."/>
            <person name="Mori M."/>
            <person name="Tomita M."/>
            <person name="Arakawa K."/>
        </authorList>
    </citation>
    <scope>NUCLEOTIDE SEQUENCE [LARGE SCALE GENOMIC DNA]</scope>
</reference>